<organism evidence="3 4">
    <name type="scientific">Afipia felis</name>
    <name type="common">Cat scratch disease bacillus</name>
    <dbReference type="NCBI Taxonomy" id="1035"/>
    <lineage>
        <taxon>Bacteria</taxon>
        <taxon>Pseudomonadati</taxon>
        <taxon>Pseudomonadota</taxon>
        <taxon>Alphaproteobacteria</taxon>
        <taxon>Hyphomicrobiales</taxon>
        <taxon>Nitrobacteraceae</taxon>
        <taxon>Afipia</taxon>
    </lineage>
</organism>
<evidence type="ECO:0000313" key="4">
    <source>
        <dbReference type="Proteomes" id="UP000035762"/>
    </source>
</evidence>
<dbReference type="AlphaFoldDB" id="A0A090MQM1"/>
<sequence>MAGRDWSVQDAKNRFSEVVEAARRVPQTVTKHGKPAVVVVDVTEFERLRRLDRAQAPSFTELLLAMPQDGGEFPRLKTRPRDVEL</sequence>
<dbReference type="STRING" id="1035.BN961_03096"/>
<gene>
    <name evidence="3" type="ORF">BN961_03096</name>
</gene>
<dbReference type="NCBIfam" id="TIGR01552">
    <property type="entry name" value="phd_fam"/>
    <property type="match status" value="1"/>
</dbReference>
<accession>A0A090MQM1</accession>
<evidence type="ECO:0000256" key="1">
    <source>
        <dbReference type="ARBA" id="ARBA00009981"/>
    </source>
</evidence>
<reference evidence="3 4" key="1">
    <citation type="journal article" date="2014" name="Genome Announc.">
        <title>Genome Sequence of Afipia felis Strain 76713, Isolated in Hospital Water Using an Amoeba Co-Culture Procedure.</title>
        <authorList>
            <person name="Benamar S."/>
            <person name="La Scola B."/>
            <person name="Croce O."/>
        </authorList>
    </citation>
    <scope>NUCLEOTIDE SEQUENCE [LARGE SCALE GENOMIC DNA]</scope>
    <source>
        <strain evidence="3 4">76713</strain>
    </source>
</reference>
<dbReference type="OrthoDB" id="517402at2"/>
<comment type="function">
    <text evidence="2">Antitoxin component of a type II toxin-antitoxin (TA) system.</text>
</comment>
<dbReference type="InterPro" id="IPR006442">
    <property type="entry name" value="Antitoxin_Phd/YefM"/>
</dbReference>
<dbReference type="Gene3D" id="3.40.1620.10">
    <property type="entry name" value="YefM-like domain"/>
    <property type="match status" value="1"/>
</dbReference>
<dbReference type="EMBL" id="CCAZ020000002">
    <property type="protein sequence ID" value="CEG09666.1"/>
    <property type="molecule type" value="Genomic_DNA"/>
</dbReference>
<protein>
    <recommendedName>
        <fullName evidence="2">Antitoxin</fullName>
    </recommendedName>
</protein>
<name>A0A090MQM1_AFIFE</name>
<keyword evidence="4" id="KW-1185">Reference proteome</keyword>
<dbReference type="RefSeq" id="WP_048757963.1">
    <property type="nucleotide sequence ID" value="NZ_CCAZ020000002.1"/>
</dbReference>
<dbReference type="InterPro" id="IPR036165">
    <property type="entry name" value="YefM-like_sf"/>
</dbReference>
<dbReference type="Proteomes" id="UP000035762">
    <property type="component" value="Unassembled WGS sequence"/>
</dbReference>
<evidence type="ECO:0000256" key="2">
    <source>
        <dbReference type="RuleBase" id="RU362080"/>
    </source>
</evidence>
<comment type="similarity">
    <text evidence="1 2">Belongs to the phD/YefM antitoxin family.</text>
</comment>
<evidence type="ECO:0000313" key="3">
    <source>
        <dbReference type="EMBL" id="CEG09666.1"/>
    </source>
</evidence>
<comment type="caution">
    <text evidence="3">The sequence shown here is derived from an EMBL/GenBank/DDBJ whole genome shotgun (WGS) entry which is preliminary data.</text>
</comment>
<proteinExistence type="inferred from homology"/>
<dbReference type="SUPFAM" id="SSF143120">
    <property type="entry name" value="YefM-like"/>
    <property type="match status" value="1"/>
</dbReference>
<dbReference type="Pfam" id="PF02604">
    <property type="entry name" value="PhdYeFM_antitox"/>
    <property type="match status" value="1"/>
</dbReference>